<gene>
    <name evidence="1" type="ORF">FOC4_g10004514</name>
</gene>
<reference evidence="2" key="1">
    <citation type="submission" date="2012-09" db="EMBL/GenBank/DDBJ databases">
        <title>Genome sequencing and comparative transcriptomics of race 1 and race 4 of banana pathogen: Fusarium oxysporum f. sp. cubense.</title>
        <authorList>
            <person name="Fang X."/>
            <person name="Huang J."/>
        </authorList>
    </citation>
    <scope>NUCLEOTIDE SEQUENCE [LARGE SCALE GENOMIC DNA]</scope>
    <source>
        <strain evidence="2">race 4</strain>
    </source>
</reference>
<dbReference type="OrthoDB" id="4360026at2759"/>
<proteinExistence type="predicted"/>
<evidence type="ECO:0000313" key="2">
    <source>
        <dbReference type="Proteomes" id="UP000016929"/>
    </source>
</evidence>
<dbReference type="STRING" id="1229665.N1S4W8"/>
<accession>N1S4W8</accession>
<dbReference type="AlphaFoldDB" id="N1S4W8"/>
<evidence type="ECO:0000313" key="1">
    <source>
        <dbReference type="EMBL" id="EMT73149.1"/>
    </source>
</evidence>
<dbReference type="HOGENOM" id="CLU_027146_1_0_1"/>
<sequence length="356" mass="40681">MATEDTYRSLASKFPGMRYQVGRACAAAGYHVLYQELDLLPEVSIAEEARESETDGGRLIYDEIMSFKSRYAIMDDCKRTIELMDYECPAYLNEDMHLGLEDQEVDQRHGTLTDDEAKLLYSPLPRDLPTVKKTLLTQMAAHDGNIERYAQLANSERTLTQLDQDCVIRGLPHIQRAIMARRIMLNDASVFEDGWPPGVPMPYIIWWPLQPQSDMLSLLAIKVPEMKRQCAAAAIVCDYENVYKNLDPEPSWHLWKVASEFAANPFYREDQEWRGRENDVDVKDDSFMESYYSELMQTRETTVLEEGGEKIPDSVEKIELLTNMYGSVEVLSASPVQLRIWEGIGKVSPISGRLDS</sequence>
<keyword evidence="2" id="KW-1185">Reference proteome</keyword>
<dbReference type="EMBL" id="KB726235">
    <property type="protein sequence ID" value="EMT73149.1"/>
    <property type="molecule type" value="Genomic_DNA"/>
</dbReference>
<dbReference type="Proteomes" id="UP000016929">
    <property type="component" value="Unassembled WGS sequence"/>
</dbReference>
<name>N1S4W8_FUSC4</name>
<protein>
    <submittedName>
        <fullName evidence="1">Uncharacterized protein</fullName>
    </submittedName>
</protein>
<organism evidence="1 2">
    <name type="scientific">Fusarium oxysporum f. sp. cubense (strain race 4)</name>
    <name type="common">Panama disease fungus</name>
    <dbReference type="NCBI Taxonomy" id="2502994"/>
    <lineage>
        <taxon>Eukaryota</taxon>
        <taxon>Fungi</taxon>
        <taxon>Dikarya</taxon>
        <taxon>Ascomycota</taxon>
        <taxon>Pezizomycotina</taxon>
        <taxon>Sordariomycetes</taxon>
        <taxon>Hypocreomycetidae</taxon>
        <taxon>Hypocreales</taxon>
        <taxon>Nectriaceae</taxon>
        <taxon>Fusarium</taxon>
        <taxon>Fusarium oxysporum species complex</taxon>
    </lineage>
</organism>
<reference evidence="2" key="2">
    <citation type="journal article" date="2014" name="PLoS ONE">
        <title>Genome and Transcriptome Analysis of the Fungal Pathogen Fusarium oxysporum f. sp. cubense Causing Banana Vascular Wilt Disease.</title>
        <authorList>
            <person name="Guo L."/>
            <person name="Han L."/>
            <person name="Yang L."/>
            <person name="Zeng H."/>
            <person name="Fan D."/>
            <person name="Zhu Y."/>
            <person name="Feng Y."/>
            <person name="Wang G."/>
            <person name="Peng C."/>
            <person name="Jiang X."/>
            <person name="Zhou D."/>
            <person name="Ni P."/>
            <person name="Liang C."/>
            <person name="Liu L."/>
            <person name="Wang J."/>
            <person name="Mao C."/>
            <person name="Fang X."/>
            <person name="Peng M."/>
            <person name="Huang J."/>
        </authorList>
    </citation>
    <scope>NUCLEOTIDE SEQUENCE [LARGE SCALE GENOMIC DNA]</scope>
    <source>
        <strain evidence="2">race 4</strain>
    </source>
</reference>